<proteinExistence type="inferred from homology"/>
<dbReference type="InterPro" id="IPR018035">
    <property type="entry name" value="Flagellar_FliH/T3SS_HrpE"/>
</dbReference>
<feature type="domain" description="Flagellar assembly protein FliH/Type III secretion system HrpE" evidence="9">
    <location>
        <begin position="94"/>
        <end position="214"/>
    </location>
</feature>
<evidence type="ECO:0000256" key="5">
    <source>
        <dbReference type="ARBA" id="ARBA00022795"/>
    </source>
</evidence>
<dbReference type="PANTHER" id="PTHR34982">
    <property type="entry name" value="YOP PROTEINS TRANSLOCATION PROTEIN L"/>
    <property type="match status" value="1"/>
</dbReference>
<evidence type="ECO:0000313" key="11">
    <source>
        <dbReference type="Proteomes" id="UP000184268"/>
    </source>
</evidence>
<keyword evidence="4" id="KW-0813">Transport</keyword>
<evidence type="ECO:0000256" key="6">
    <source>
        <dbReference type="ARBA" id="ARBA00022927"/>
    </source>
</evidence>
<evidence type="ECO:0000256" key="2">
    <source>
        <dbReference type="ARBA" id="ARBA00006602"/>
    </source>
</evidence>
<comment type="function">
    <text evidence="1">Needed for flagellar regrowth and assembly.</text>
</comment>
<dbReference type="GO" id="GO:0015031">
    <property type="term" value="P:protein transport"/>
    <property type="evidence" value="ECO:0007669"/>
    <property type="project" value="UniProtKB-KW"/>
</dbReference>
<comment type="similarity">
    <text evidence="2">Belongs to the FliH family.</text>
</comment>
<dbReference type="EMBL" id="FQXG01000003">
    <property type="protein sequence ID" value="SHH49615.1"/>
    <property type="molecule type" value="Genomic_DNA"/>
</dbReference>
<protein>
    <recommendedName>
        <fullName evidence="3">Flagellar assembly protein FliH</fullName>
    </recommendedName>
</protein>
<accession>A0A1M5TFL8</accession>
<evidence type="ECO:0000256" key="1">
    <source>
        <dbReference type="ARBA" id="ARBA00003041"/>
    </source>
</evidence>
<dbReference type="Pfam" id="PF02108">
    <property type="entry name" value="FliH"/>
    <property type="match status" value="1"/>
</dbReference>
<keyword evidence="6" id="KW-0653">Protein transport</keyword>
<sequence>MEDSNKFNTFGPGDFQDEERPGVSRETSAITVSVDEHPLGGAETLAEEQDVPEVAVVPSEEQLQASYEAGLAEGYERGRQEAEESAERRASQVREEAANLVKSLELSRIIIPPQTDHVLIDFVQDLCRHFYRDQVLVKPEVLAGLVEQGMQTVRSSHPVSIRVSANETEQSVSLLRDAIGDRGEVVSDAGLDVGDFVLFTDEGSVHAKLSERLASLFQD</sequence>
<name>A0A1M5TFL8_9GAMM</name>
<evidence type="ECO:0000256" key="3">
    <source>
        <dbReference type="ARBA" id="ARBA00016507"/>
    </source>
</evidence>
<dbReference type="AlphaFoldDB" id="A0A1M5TFL8"/>
<keyword evidence="10" id="KW-0969">Cilium</keyword>
<keyword evidence="11" id="KW-1185">Reference proteome</keyword>
<evidence type="ECO:0000256" key="8">
    <source>
        <dbReference type="SAM" id="MobiDB-lite"/>
    </source>
</evidence>
<keyword evidence="5" id="KW-1005">Bacterial flagellum biogenesis</keyword>
<dbReference type="GO" id="GO:0044781">
    <property type="term" value="P:bacterial-type flagellum organization"/>
    <property type="evidence" value="ECO:0007669"/>
    <property type="project" value="UniProtKB-KW"/>
</dbReference>
<feature type="region of interest" description="Disordered" evidence="8">
    <location>
        <begin position="1"/>
        <end position="37"/>
    </location>
</feature>
<keyword evidence="7" id="KW-1006">Bacterial flagellum protein export</keyword>
<dbReference type="InterPro" id="IPR051472">
    <property type="entry name" value="T3SS_Stator/FliH"/>
</dbReference>
<keyword evidence="10" id="KW-0966">Cell projection</keyword>
<reference evidence="10 11" key="1">
    <citation type="submission" date="2016-11" db="EMBL/GenBank/DDBJ databases">
        <authorList>
            <person name="Jaros S."/>
            <person name="Januszkiewicz K."/>
            <person name="Wedrychowicz H."/>
        </authorList>
    </citation>
    <scope>NUCLEOTIDE SEQUENCE [LARGE SCALE GENOMIC DNA]</scope>
    <source>
        <strain evidence="10 11">DSM 16917</strain>
    </source>
</reference>
<evidence type="ECO:0000259" key="9">
    <source>
        <dbReference type="Pfam" id="PF02108"/>
    </source>
</evidence>
<evidence type="ECO:0000256" key="7">
    <source>
        <dbReference type="ARBA" id="ARBA00023225"/>
    </source>
</evidence>
<keyword evidence="10" id="KW-0282">Flagellum</keyword>
<dbReference type="STRING" id="299255.SAMN02745129_2129"/>
<dbReference type="RefSeq" id="WP_067663256.1">
    <property type="nucleotide sequence ID" value="NZ_FQXG01000003.1"/>
</dbReference>
<evidence type="ECO:0000313" key="10">
    <source>
        <dbReference type="EMBL" id="SHH49615.1"/>
    </source>
</evidence>
<organism evidence="10 11">
    <name type="scientific">Ferrimonas marina</name>
    <dbReference type="NCBI Taxonomy" id="299255"/>
    <lineage>
        <taxon>Bacteria</taxon>
        <taxon>Pseudomonadati</taxon>
        <taxon>Pseudomonadota</taxon>
        <taxon>Gammaproteobacteria</taxon>
        <taxon>Alteromonadales</taxon>
        <taxon>Ferrimonadaceae</taxon>
        <taxon>Ferrimonas</taxon>
    </lineage>
</organism>
<gene>
    <name evidence="10" type="ORF">SAMN02745129_2129</name>
</gene>
<dbReference type="Proteomes" id="UP000184268">
    <property type="component" value="Unassembled WGS sequence"/>
</dbReference>
<evidence type="ECO:0000256" key="4">
    <source>
        <dbReference type="ARBA" id="ARBA00022448"/>
    </source>
</evidence>
<dbReference type="GO" id="GO:0005829">
    <property type="term" value="C:cytosol"/>
    <property type="evidence" value="ECO:0007669"/>
    <property type="project" value="TreeGrafter"/>
</dbReference>
<dbReference type="PANTHER" id="PTHR34982:SF1">
    <property type="entry name" value="FLAGELLAR ASSEMBLY PROTEIN FLIH"/>
    <property type="match status" value="1"/>
</dbReference>